<feature type="compositionally biased region" description="Basic residues" evidence="5">
    <location>
        <begin position="530"/>
        <end position="546"/>
    </location>
</feature>
<evidence type="ECO:0000256" key="4">
    <source>
        <dbReference type="ARBA" id="ARBA00023242"/>
    </source>
</evidence>
<evidence type="ECO:0000256" key="3">
    <source>
        <dbReference type="ARBA" id="ARBA00022552"/>
    </source>
</evidence>
<feature type="compositionally biased region" description="Basic residues" evidence="5">
    <location>
        <begin position="348"/>
        <end position="362"/>
    </location>
</feature>
<proteinExistence type="inferred from homology"/>
<feature type="compositionally biased region" description="Polar residues" evidence="5">
    <location>
        <begin position="457"/>
        <end position="467"/>
    </location>
</feature>
<dbReference type="GO" id="GO:0006364">
    <property type="term" value="P:rRNA processing"/>
    <property type="evidence" value="ECO:0007669"/>
    <property type="project" value="UniProtKB-KW"/>
</dbReference>
<dbReference type="Pfam" id="PF05997">
    <property type="entry name" value="Nop52"/>
    <property type="match status" value="1"/>
</dbReference>
<feature type="region of interest" description="Disordered" evidence="5">
    <location>
        <begin position="439"/>
        <end position="475"/>
    </location>
</feature>
<evidence type="ECO:0000256" key="5">
    <source>
        <dbReference type="SAM" id="MobiDB-lite"/>
    </source>
</evidence>
<keyword evidence="4" id="KW-0539">Nucleus</keyword>
<keyword evidence="3" id="KW-0698">rRNA processing</keyword>
<dbReference type="GO" id="GO:0005634">
    <property type="term" value="C:nucleus"/>
    <property type="evidence" value="ECO:0007669"/>
    <property type="project" value="UniProtKB-SubCell"/>
</dbReference>
<name>A0A426Y085_ENSVE</name>
<feature type="region of interest" description="Disordered" evidence="5">
    <location>
        <begin position="344"/>
        <end position="364"/>
    </location>
</feature>
<dbReference type="Proteomes" id="UP000287651">
    <property type="component" value="Unassembled WGS sequence"/>
</dbReference>
<evidence type="ECO:0000256" key="1">
    <source>
        <dbReference type="ARBA" id="ARBA00004123"/>
    </source>
</evidence>
<organism evidence="6 7">
    <name type="scientific">Ensete ventricosum</name>
    <name type="common">Abyssinian banana</name>
    <name type="synonym">Musa ensete</name>
    <dbReference type="NCBI Taxonomy" id="4639"/>
    <lineage>
        <taxon>Eukaryota</taxon>
        <taxon>Viridiplantae</taxon>
        <taxon>Streptophyta</taxon>
        <taxon>Embryophyta</taxon>
        <taxon>Tracheophyta</taxon>
        <taxon>Spermatophyta</taxon>
        <taxon>Magnoliopsida</taxon>
        <taxon>Liliopsida</taxon>
        <taxon>Zingiberales</taxon>
        <taxon>Musaceae</taxon>
        <taxon>Ensete</taxon>
    </lineage>
</organism>
<evidence type="ECO:0000256" key="2">
    <source>
        <dbReference type="ARBA" id="ARBA00006374"/>
    </source>
</evidence>
<feature type="region of interest" description="Disordered" evidence="5">
    <location>
        <begin position="488"/>
        <end position="564"/>
    </location>
</feature>
<evidence type="ECO:0000313" key="6">
    <source>
        <dbReference type="EMBL" id="RRT45124.1"/>
    </source>
</evidence>
<dbReference type="PANTHER" id="PTHR13026:SF0">
    <property type="entry name" value="RIBOSOMAL RNA PROCESSING 1B"/>
    <property type="match status" value="1"/>
</dbReference>
<protein>
    <submittedName>
        <fullName evidence="6">Uncharacterized protein</fullName>
    </submittedName>
</protein>
<comment type="similarity">
    <text evidence="2">Belongs to the RRP1 family.</text>
</comment>
<dbReference type="EMBL" id="AMZH03016036">
    <property type="protein sequence ID" value="RRT45124.1"/>
    <property type="molecule type" value="Genomic_DNA"/>
</dbReference>
<comment type="caution">
    <text evidence="6">The sequence shown here is derived from an EMBL/GenBank/DDBJ whole genome shotgun (WGS) entry which is preliminary data.</text>
</comment>
<gene>
    <name evidence="6" type="ORF">B296_00035563</name>
</gene>
<sequence>MDACLSGAVIAKRLASCNRTARDRAVRALSSWLCHQTDDAVSDADLAKIWKGLFYCVWHADKLPVQVDLAGRLATLLESLAAPLAARYFEAFVVTIRREWGGIDFLRLDKFYLLIRKFLRHAFLLLRMNAWNPDLVVRMIGILSEKSLLAVDRYPANGVNYHVTEVFLDEIKDLLPVDLEILDSVLKPFILVMGKSSDKVLVNKIKVNIFDRLLDNGRKLLSIEKAGNHVYSVCEVDRLGNFALLLQFAKMFFDSASASASETLQGNRKILFGLHEDFLKLETDLQKSGIHISAQQLENGSSGNMSGAVISESTVQVELNNGVVDGGSDDKPIKKLKKLKEASDGIMKKKKKKKSKTGKKKKSMDSIMNSKIVEIASEVSDVVNGSSLKEDMVETQQLIDFNECMISNLQRQFENAAVEAGMANAGDQFSVLPATASAVPSLKKRKRAKSADASTSESGNTANGNNTVGKSGEKSVKKVRFSMKSNLVWKPNSPLPPQSLRLPPSVTPKGSALKKGVPPGPIRETPPTIKKIKVKSSSMKKSKKGVKSPSSAMKRLRKLQSLSV</sequence>
<dbReference type="InterPro" id="IPR010301">
    <property type="entry name" value="RRP1"/>
</dbReference>
<comment type="subcellular location">
    <subcellularLocation>
        <location evidence="1">Nucleus</location>
    </subcellularLocation>
</comment>
<evidence type="ECO:0000313" key="7">
    <source>
        <dbReference type="Proteomes" id="UP000287651"/>
    </source>
</evidence>
<reference evidence="6 7" key="1">
    <citation type="journal article" date="2014" name="Agronomy (Basel)">
        <title>A Draft Genome Sequence for Ensete ventricosum, the Drought-Tolerant Tree Against Hunger.</title>
        <authorList>
            <person name="Harrison J."/>
            <person name="Moore K.A."/>
            <person name="Paszkiewicz K."/>
            <person name="Jones T."/>
            <person name="Grant M."/>
            <person name="Ambacheew D."/>
            <person name="Muzemil S."/>
            <person name="Studholme D.J."/>
        </authorList>
    </citation>
    <scope>NUCLEOTIDE SEQUENCE [LARGE SCALE GENOMIC DNA]</scope>
</reference>
<dbReference type="AlphaFoldDB" id="A0A426Y085"/>
<accession>A0A426Y085</accession>
<dbReference type="PANTHER" id="PTHR13026">
    <property type="entry name" value="NNP-1 PROTEIN NOVEL NUCLEAR PROTEIN 1 NOP52"/>
    <property type="match status" value="1"/>
</dbReference>
<dbReference type="GO" id="GO:0030688">
    <property type="term" value="C:preribosome, small subunit precursor"/>
    <property type="evidence" value="ECO:0007669"/>
    <property type="project" value="InterPro"/>
</dbReference>